<reference evidence="2" key="1">
    <citation type="submission" date="2022-11" db="UniProtKB">
        <authorList>
            <consortium name="WormBaseParasite"/>
        </authorList>
    </citation>
    <scope>IDENTIFICATION</scope>
</reference>
<dbReference type="WBParaSite" id="ES5_v2.g5133.t1">
    <property type="protein sequence ID" value="ES5_v2.g5133.t1"/>
    <property type="gene ID" value="ES5_v2.g5133"/>
</dbReference>
<evidence type="ECO:0000313" key="2">
    <source>
        <dbReference type="WBParaSite" id="ES5_v2.g5133.t1"/>
    </source>
</evidence>
<name>A0AC34GNW6_9BILA</name>
<sequence length="282" mass="31643">MASSSSCTVVDEPTKDSFYDTQKREGYSTTTTTTSEEEEELSYDSGISCDSLSSSNSSFASSFSENLHATSTSTIGATNFGEICLTKSPELPADYFKDLDENENSAADSLDSLWDFNEAFGAESCGRKSPELDLPTSSSTQNSQSIVPPESPVSRETSRNEEKKFSRKRSLRSSLTQEMFENPTKRFRPQFHRAFSSSELQTRSYSDSSQEATTTKYSLKVVNRIRSTDIAFGRIDSKYLADLIKTMGEKFYEQYILIDCRYPFEYNGGHIKVGLNISYQFL</sequence>
<accession>A0AC34GNW6</accession>
<organism evidence="1 2">
    <name type="scientific">Panagrolaimus sp. ES5</name>
    <dbReference type="NCBI Taxonomy" id="591445"/>
    <lineage>
        <taxon>Eukaryota</taxon>
        <taxon>Metazoa</taxon>
        <taxon>Ecdysozoa</taxon>
        <taxon>Nematoda</taxon>
        <taxon>Chromadorea</taxon>
        <taxon>Rhabditida</taxon>
        <taxon>Tylenchina</taxon>
        <taxon>Panagrolaimomorpha</taxon>
        <taxon>Panagrolaimoidea</taxon>
        <taxon>Panagrolaimidae</taxon>
        <taxon>Panagrolaimus</taxon>
    </lineage>
</organism>
<proteinExistence type="predicted"/>
<dbReference type="Proteomes" id="UP000887579">
    <property type="component" value="Unplaced"/>
</dbReference>
<evidence type="ECO:0000313" key="1">
    <source>
        <dbReference type="Proteomes" id="UP000887579"/>
    </source>
</evidence>
<protein>
    <submittedName>
        <fullName evidence="2">Rhodanese domain-containing protein</fullName>
    </submittedName>
</protein>